<dbReference type="Proteomes" id="UP000518266">
    <property type="component" value="Unassembled WGS sequence"/>
</dbReference>
<dbReference type="Pfam" id="PF15734">
    <property type="entry name" value="MIIP"/>
    <property type="match status" value="1"/>
</dbReference>
<dbReference type="EMBL" id="JAAKFY010000006">
    <property type="protein sequence ID" value="KAF3856165.1"/>
    <property type="molecule type" value="Genomic_DNA"/>
</dbReference>
<evidence type="ECO:0008006" key="4">
    <source>
        <dbReference type="Google" id="ProtNLM"/>
    </source>
</evidence>
<feature type="compositionally biased region" description="Polar residues" evidence="1">
    <location>
        <begin position="84"/>
        <end position="95"/>
    </location>
</feature>
<dbReference type="OrthoDB" id="10002384at2759"/>
<dbReference type="GO" id="GO:0010972">
    <property type="term" value="P:negative regulation of G2/M transition of mitotic cell cycle"/>
    <property type="evidence" value="ECO:0007669"/>
    <property type="project" value="InterPro"/>
</dbReference>
<proteinExistence type="predicted"/>
<dbReference type="PANTHER" id="PTHR34831:SF1">
    <property type="entry name" value="MIGRATION AND INVASION-INHIBITORY PROTEIN"/>
    <property type="match status" value="1"/>
</dbReference>
<feature type="region of interest" description="Disordered" evidence="1">
    <location>
        <begin position="27"/>
        <end position="116"/>
    </location>
</feature>
<accession>A0A7J5Z2V2</accession>
<gene>
    <name evidence="2" type="ORF">F7725_016888</name>
</gene>
<dbReference type="AlphaFoldDB" id="A0A7J5Z2V2"/>
<dbReference type="GO" id="GO:0030336">
    <property type="term" value="P:negative regulation of cell migration"/>
    <property type="evidence" value="ECO:0007669"/>
    <property type="project" value="InterPro"/>
</dbReference>
<dbReference type="InterPro" id="IPR031466">
    <property type="entry name" value="MIIP"/>
</dbReference>
<protein>
    <recommendedName>
        <fullName evidence="4">Migration and invasion inhibitory protein</fullName>
    </recommendedName>
</protein>
<sequence length="392" mass="44165">MSSTDRVDILRELNKDLLNQLKQQREKLERLSGCRQSRKREREDEERRDPEENRTVTRGGQGSSRAGLAKPTVRFSDTCERRIGTQSSVSTPSCTSEHKKETAQHTTSSDLFKDSNNVHPLVHSRLQDMRPAITKSCLVNHSKEQGDVQSRVTFQSDEYEEISSSDRHHLQPLLGYDWIAGVLDAEDSLIERSDEFFNDLRTFRSLNKDDCVHIPQAEFPEEYQSVLPPLTNKHGPEASTDTHQCKRVRSLTELTADYSPSHFTLRRAALCAKSSNPQILTLLLIQLSSGSAFLAPPSCLLTNTKLIAGAVLTPLIVLGYLRLVQHSSEHAAPPSSLDLRSSLVTSENKELEDLSSHKVSENQVSDVSRLARHNFQHFSSKRKLGSTFYPLH</sequence>
<evidence type="ECO:0000256" key="1">
    <source>
        <dbReference type="SAM" id="MobiDB-lite"/>
    </source>
</evidence>
<dbReference type="PANTHER" id="PTHR34831">
    <property type="entry name" value="MIGRATION AND INVASION-INHIBITORY PROTEIN"/>
    <property type="match status" value="1"/>
</dbReference>
<evidence type="ECO:0000313" key="2">
    <source>
        <dbReference type="EMBL" id="KAF3856165.1"/>
    </source>
</evidence>
<name>A0A7J5Z2V2_DISMA</name>
<organism evidence="2 3">
    <name type="scientific">Dissostichus mawsoni</name>
    <name type="common">Antarctic cod</name>
    <dbReference type="NCBI Taxonomy" id="36200"/>
    <lineage>
        <taxon>Eukaryota</taxon>
        <taxon>Metazoa</taxon>
        <taxon>Chordata</taxon>
        <taxon>Craniata</taxon>
        <taxon>Vertebrata</taxon>
        <taxon>Euteleostomi</taxon>
        <taxon>Actinopterygii</taxon>
        <taxon>Neopterygii</taxon>
        <taxon>Teleostei</taxon>
        <taxon>Neoteleostei</taxon>
        <taxon>Acanthomorphata</taxon>
        <taxon>Eupercaria</taxon>
        <taxon>Perciformes</taxon>
        <taxon>Notothenioidei</taxon>
        <taxon>Nototheniidae</taxon>
        <taxon>Dissostichus</taxon>
    </lineage>
</organism>
<evidence type="ECO:0000313" key="3">
    <source>
        <dbReference type="Proteomes" id="UP000518266"/>
    </source>
</evidence>
<keyword evidence="3" id="KW-1185">Reference proteome</keyword>
<reference evidence="2 3" key="1">
    <citation type="submission" date="2020-03" db="EMBL/GenBank/DDBJ databases">
        <title>Dissostichus mawsoni Genome sequencing and assembly.</title>
        <authorList>
            <person name="Park H."/>
        </authorList>
    </citation>
    <scope>NUCLEOTIDE SEQUENCE [LARGE SCALE GENOMIC DNA]</scope>
    <source>
        <strain evidence="2">DM0001</strain>
        <tissue evidence="2">Muscle</tissue>
    </source>
</reference>
<comment type="caution">
    <text evidence="2">The sequence shown here is derived from an EMBL/GenBank/DDBJ whole genome shotgun (WGS) entry which is preliminary data.</text>
</comment>
<feature type="compositionally biased region" description="Polar residues" evidence="1">
    <location>
        <begin position="104"/>
        <end position="116"/>
    </location>
</feature>
<feature type="compositionally biased region" description="Basic and acidic residues" evidence="1">
    <location>
        <begin position="40"/>
        <end position="55"/>
    </location>
</feature>